<protein>
    <submittedName>
        <fullName evidence="1">Uncharacterized protein</fullName>
    </submittedName>
</protein>
<reference evidence="1" key="1">
    <citation type="submission" date="2022-02" db="EMBL/GenBank/DDBJ databases">
        <title>Corynebacterium sp. from urogenital microbiome.</title>
        <authorList>
            <person name="Cappelli E.A."/>
            <person name="Ribeiro T.G."/>
            <person name="Peixe L."/>
        </authorList>
    </citation>
    <scope>NUCLEOTIDE SEQUENCE</scope>
    <source>
        <strain evidence="1">C8Ua_174</strain>
    </source>
</reference>
<dbReference type="Proteomes" id="UP001146469">
    <property type="component" value="Unassembled WGS sequence"/>
</dbReference>
<evidence type="ECO:0000313" key="1">
    <source>
        <dbReference type="EMBL" id="MCZ9290515.1"/>
    </source>
</evidence>
<sequence length="59" mass="6831">GFNAFTEAWQKYDENYRARKDQLLAAGVNASSVNKLIKKEAETNPALKNRTVFHLRQMF</sequence>
<proteinExistence type="predicted"/>
<dbReference type="RefSeq" id="WP_269944927.1">
    <property type="nucleotide sequence ID" value="NZ_JAKMUT010000018.1"/>
</dbReference>
<comment type="caution">
    <text evidence="1">The sequence shown here is derived from an EMBL/GenBank/DDBJ whole genome shotgun (WGS) entry which is preliminary data.</text>
</comment>
<feature type="non-terminal residue" evidence="1">
    <location>
        <position position="1"/>
    </location>
</feature>
<evidence type="ECO:0000313" key="2">
    <source>
        <dbReference type="Proteomes" id="UP001146469"/>
    </source>
</evidence>
<organism evidence="1 2">
    <name type="scientific">Corynebacterium evansiae</name>
    <dbReference type="NCBI Taxonomy" id="2913499"/>
    <lineage>
        <taxon>Bacteria</taxon>
        <taxon>Bacillati</taxon>
        <taxon>Actinomycetota</taxon>
        <taxon>Actinomycetes</taxon>
        <taxon>Mycobacteriales</taxon>
        <taxon>Corynebacteriaceae</taxon>
        <taxon>Corynebacterium</taxon>
    </lineage>
</organism>
<accession>A0A9X3LNP5</accession>
<name>A0A9X3LNP5_9CORY</name>
<keyword evidence="2" id="KW-1185">Reference proteome</keyword>
<dbReference type="EMBL" id="JAKMUT010000018">
    <property type="protein sequence ID" value="MCZ9290515.1"/>
    <property type="molecule type" value="Genomic_DNA"/>
</dbReference>
<dbReference type="AlphaFoldDB" id="A0A9X3LNP5"/>
<gene>
    <name evidence="1" type="ORF">L8V00_09940</name>
</gene>
<dbReference type="GeneID" id="301813869"/>